<evidence type="ECO:0000256" key="12">
    <source>
        <dbReference type="ARBA" id="ARBA00023002"/>
    </source>
</evidence>
<evidence type="ECO:0000256" key="10">
    <source>
        <dbReference type="ARBA" id="ARBA00022827"/>
    </source>
</evidence>
<dbReference type="Pfam" id="PF00258">
    <property type="entry name" value="Flavodoxin_1"/>
    <property type="match status" value="1"/>
</dbReference>
<dbReference type="OrthoDB" id="1470350at2759"/>
<dbReference type="PRINTS" id="PR00385">
    <property type="entry name" value="P450"/>
</dbReference>
<keyword evidence="9 15" id="KW-0479">Metal-binding</keyword>
<dbReference type="Pfam" id="PF00067">
    <property type="entry name" value="p450"/>
    <property type="match status" value="1"/>
</dbReference>
<dbReference type="GO" id="GO:0050660">
    <property type="term" value="F:flavin adenine dinucleotide binding"/>
    <property type="evidence" value="ECO:0007669"/>
    <property type="project" value="TreeGrafter"/>
</dbReference>
<dbReference type="EMBL" id="KQ087177">
    <property type="protein sequence ID" value="KLT46345.1"/>
    <property type="molecule type" value="Genomic_DNA"/>
</dbReference>
<dbReference type="PROSITE" id="PS00086">
    <property type="entry name" value="CYTOCHROME_P450"/>
    <property type="match status" value="1"/>
</dbReference>
<evidence type="ECO:0000256" key="15">
    <source>
        <dbReference type="PIRSR" id="PIRSR000209-1"/>
    </source>
</evidence>
<dbReference type="PANTHER" id="PTHR19384:SF127">
    <property type="entry name" value="BIFUNCTIONAL CYTOCHROME P450_NADPH--P450 REDUCTASE"/>
    <property type="match status" value="1"/>
</dbReference>
<dbReference type="FunFam" id="1.10.630.10:FF:000040">
    <property type="entry name" value="Bifunctional cytochrome P450/NADPH--P450 reductase"/>
    <property type="match status" value="1"/>
</dbReference>
<evidence type="ECO:0000256" key="2">
    <source>
        <dbReference type="ARBA" id="ARBA00001971"/>
    </source>
</evidence>
<accession>A0A0J0XZ57</accession>
<feature type="region of interest" description="Disordered" evidence="16">
    <location>
        <begin position="1"/>
        <end position="23"/>
    </location>
</feature>
<evidence type="ECO:0000256" key="1">
    <source>
        <dbReference type="ARBA" id="ARBA00001917"/>
    </source>
</evidence>
<protein>
    <submittedName>
        <fullName evidence="19">Cytochrome P450 family</fullName>
    </submittedName>
</protein>
<dbReference type="RefSeq" id="XP_018282836.1">
    <property type="nucleotide sequence ID" value="XM_018420604.1"/>
</dbReference>
<dbReference type="InterPro" id="IPR001128">
    <property type="entry name" value="Cyt_P450"/>
</dbReference>
<evidence type="ECO:0000256" key="5">
    <source>
        <dbReference type="ARBA" id="ARBA00022448"/>
    </source>
</evidence>
<keyword evidence="5" id="KW-0813">Transport</keyword>
<evidence type="ECO:0000256" key="11">
    <source>
        <dbReference type="ARBA" id="ARBA00022857"/>
    </source>
</evidence>
<dbReference type="InterPro" id="IPR023173">
    <property type="entry name" value="NADPH_Cyt_P450_Rdtase_alpha"/>
</dbReference>
<comment type="cofactor">
    <cofactor evidence="1">
        <name>FMN</name>
        <dbReference type="ChEBI" id="CHEBI:58210"/>
    </cofactor>
</comment>
<dbReference type="InterPro" id="IPR003097">
    <property type="entry name" value="CysJ-like_FAD-binding"/>
</dbReference>
<dbReference type="STRING" id="879819.A0A0J0XZ57"/>
<evidence type="ECO:0000256" key="4">
    <source>
        <dbReference type="ARBA" id="ARBA00010018"/>
    </source>
</evidence>
<dbReference type="InterPro" id="IPR029039">
    <property type="entry name" value="Flavoprotein-like_sf"/>
</dbReference>
<dbReference type="PANTHER" id="PTHR19384">
    <property type="entry name" value="NITRIC OXIDE SYNTHASE-RELATED"/>
    <property type="match status" value="1"/>
</dbReference>
<comment type="cofactor">
    <cofactor evidence="2 15">
        <name>heme</name>
        <dbReference type="ChEBI" id="CHEBI:30413"/>
    </cofactor>
</comment>
<dbReference type="GO" id="GO:0020037">
    <property type="term" value="F:heme binding"/>
    <property type="evidence" value="ECO:0007669"/>
    <property type="project" value="InterPro"/>
</dbReference>
<dbReference type="Gene3D" id="2.40.30.10">
    <property type="entry name" value="Translation factors"/>
    <property type="match status" value="1"/>
</dbReference>
<dbReference type="Gene3D" id="1.10.630.10">
    <property type="entry name" value="Cytochrome P450"/>
    <property type="match status" value="1"/>
</dbReference>
<dbReference type="Gene3D" id="3.40.50.360">
    <property type="match status" value="1"/>
</dbReference>
<evidence type="ECO:0000256" key="6">
    <source>
        <dbReference type="ARBA" id="ARBA00022617"/>
    </source>
</evidence>
<proteinExistence type="inferred from homology"/>
<feature type="domain" description="FAD-binding FR-type" evidence="18">
    <location>
        <begin position="695"/>
        <end position="921"/>
    </location>
</feature>
<evidence type="ECO:0000313" key="20">
    <source>
        <dbReference type="Proteomes" id="UP000053611"/>
    </source>
</evidence>
<evidence type="ECO:0000259" key="18">
    <source>
        <dbReference type="PROSITE" id="PS51384"/>
    </source>
</evidence>
<comment type="cofactor">
    <cofactor evidence="3">
        <name>FAD</name>
        <dbReference type="ChEBI" id="CHEBI:57692"/>
    </cofactor>
</comment>
<keyword evidence="20" id="KW-1185">Reference proteome</keyword>
<keyword evidence="13 15" id="KW-0408">Iron</keyword>
<keyword evidence="10" id="KW-0274">FAD</keyword>
<evidence type="ECO:0000256" key="13">
    <source>
        <dbReference type="ARBA" id="ARBA00023004"/>
    </source>
</evidence>
<keyword evidence="7" id="KW-0285">Flavoprotein</keyword>
<dbReference type="GO" id="GO:0005506">
    <property type="term" value="F:iron ion binding"/>
    <property type="evidence" value="ECO:0007669"/>
    <property type="project" value="InterPro"/>
</dbReference>
<dbReference type="InterPro" id="IPR023206">
    <property type="entry name" value="Bifunctional_P450_P450_red"/>
</dbReference>
<feature type="domain" description="Flavodoxin-like" evidence="17">
    <location>
        <begin position="512"/>
        <end position="654"/>
    </location>
</feature>
<evidence type="ECO:0000256" key="7">
    <source>
        <dbReference type="ARBA" id="ARBA00022630"/>
    </source>
</evidence>
<name>A0A0J0XZ57_9TREE</name>
<dbReference type="InterPro" id="IPR039261">
    <property type="entry name" value="FNR_nucleotide-bd"/>
</dbReference>
<dbReference type="InterPro" id="IPR002401">
    <property type="entry name" value="Cyt_P450_E_grp-I"/>
</dbReference>
<evidence type="ECO:0000313" key="19">
    <source>
        <dbReference type="EMBL" id="KLT46345.1"/>
    </source>
</evidence>
<gene>
    <name evidence="19" type="ORF">CC85DRAFT_253354</name>
</gene>
<dbReference type="Pfam" id="PF00175">
    <property type="entry name" value="NAD_binding_1"/>
    <property type="match status" value="1"/>
</dbReference>
<dbReference type="SUPFAM" id="SSF52218">
    <property type="entry name" value="Flavoproteins"/>
    <property type="match status" value="1"/>
</dbReference>
<dbReference type="GO" id="GO:0070330">
    <property type="term" value="F:aromatase activity"/>
    <property type="evidence" value="ECO:0007669"/>
    <property type="project" value="InterPro"/>
</dbReference>
<keyword evidence="11" id="KW-0521">NADP</keyword>
<evidence type="ECO:0000256" key="8">
    <source>
        <dbReference type="ARBA" id="ARBA00022643"/>
    </source>
</evidence>
<dbReference type="PIRSF" id="PIRSF000209">
    <property type="entry name" value="Bifunctional_P450_P450R"/>
    <property type="match status" value="1"/>
</dbReference>
<dbReference type="PROSITE" id="PS50902">
    <property type="entry name" value="FLAVODOXIN_LIKE"/>
    <property type="match status" value="1"/>
</dbReference>
<dbReference type="Gene3D" id="3.40.50.80">
    <property type="entry name" value="Nucleotide-binding domain of ferredoxin-NADP reductase (FNR) module"/>
    <property type="match status" value="1"/>
</dbReference>
<dbReference type="InterPro" id="IPR017927">
    <property type="entry name" value="FAD-bd_FR_type"/>
</dbReference>
<dbReference type="GeneID" id="28981207"/>
<dbReference type="Proteomes" id="UP000053611">
    <property type="component" value="Unassembled WGS sequence"/>
</dbReference>
<organism evidence="19 20">
    <name type="scientific">Cutaneotrichosporon oleaginosum</name>
    <dbReference type="NCBI Taxonomy" id="879819"/>
    <lineage>
        <taxon>Eukaryota</taxon>
        <taxon>Fungi</taxon>
        <taxon>Dikarya</taxon>
        <taxon>Basidiomycota</taxon>
        <taxon>Agaricomycotina</taxon>
        <taxon>Tremellomycetes</taxon>
        <taxon>Trichosporonales</taxon>
        <taxon>Trichosporonaceae</taxon>
        <taxon>Cutaneotrichosporon</taxon>
    </lineage>
</organism>
<dbReference type="GO" id="GO:0003958">
    <property type="term" value="F:NADPH-hemoprotein reductase activity"/>
    <property type="evidence" value="ECO:0007669"/>
    <property type="project" value="InterPro"/>
</dbReference>
<keyword evidence="12" id="KW-0560">Oxidoreductase</keyword>
<keyword evidence="6 15" id="KW-0349">Heme</keyword>
<dbReference type="Gene3D" id="1.20.990.10">
    <property type="entry name" value="NADPH-cytochrome p450 Reductase, Chain A, domain 3"/>
    <property type="match status" value="1"/>
</dbReference>
<evidence type="ECO:0000259" key="17">
    <source>
        <dbReference type="PROSITE" id="PS50902"/>
    </source>
</evidence>
<dbReference type="PRINTS" id="PR00463">
    <property type="entry name" value="EP450I"/>
</dbReference>
<dbReference type="InterPro" id="IPR001433">
    <property type="entry name" value="OxRdtase_FAD/NAD-bd"/>
</dbReference>
<reference evidence="19 20" key="1">
    <citation type="submission" date="2015-03" db="EMBL/GenBank/DDBJ databases">
        <title>Genomics and transcriptomics of the oil-accumulating basidiomycete yeast T. oleaginosus allow insights into substrate utilization and the diverse evolutionary trajectories of mating systems in fungi.</title>
        <authorList>
            <consortium name="DOE Joint Genome Institute"/>
            <person name="Kourist R."/>
            <person name="Kracht O."/>
            <person name="Bracharz F."/>
            <person name="Lipzen A."/>
            <person name="Nolan M."/>
            <person name="Ohm R."/>
            <person name="Grigoriev I."/>
            <person name="Sun S."/>
            <person name="Heitman J."/>
            <person name="Bruck T."/>
            <person name="Nowrousian M."/>
        </authorList>
    </citation>
    <scope>NUCLEOTIDE SEQUENCE [LARGE SCALE GENOMIC DNA]</scope>
    <source>
        <strain evidence="19 20">IBC0246</strain>
    </source>
</reference>
<feature type="binding site" description="axial binding residue" evidence="15">
    <location>
        <position position="418"/>
    </location>
    <ligand>
        <name>heme</name>
        <dbReference type="ChEBI" id="CHEBI:30413"/>
    </ligand>
    <ligandPart>
        <name>Fe</name>
        <dbReference type="ChEBI" id="CHEBI:18248"/>
    </ligandPart>
</feature>
<evidence type="ECO:0000256" key="3">
    <source>
        <dbReference type="ARBA" id="ARBA00001974"/>
    </source>
</evidence>
<dbReference type="PROSITE" id="PS51384">
    <property type="entry name" value="FAD_FR"/>
    <property type="match status" value="1"/>
</dbReference>
<dbReference type="InterPro" id="IPR036396">
    <property type="entry name" value="Cyt_P450_sf"/>
</dbReference>
<dbReference type="SUPFAM" id="SSF63380">
    <property type="entry name" value="Riboflavin synthase domain-like"/>
    <property type="match status" value="1"/>
</dbReference>
<evidence type="ECO:0000256" key="9">
    <source>
        <dbReference type="ARBA" id="ARBA00022723"/>
    </source>
</evidence>
<evidence type="ECO:0000256" key="16">
    <source>
        <dbReference type="SAM" id="MobiDB-lite"/>
    </source>
</evidence>
<keyword evidence="14" id="KW-0503">Monooxygenase</keyword>
<dbReference type="InterPro" id="IPR008254">
    <property type="entry name" value="Flavodoxin/NO_synth"/>
</dbReference>
<comment type="similarity">
    <text evidence="4">In the N-terminal section; belongs to the cytochrome P450 family.</text>
</comment>
<sequence length="1088" mass="119900">MPSKEVTRPAGKSGEKGRPIPQPAPKLIVGNIFDIDPLKSMQSMMRLARIHGEIYQLKLFEMIIFVSSQELVHYISDETKFEKCVSKPLQEVRNFAGDGLFTAFNSEHNWTLAHRILIPAFGPLAIKKMQPMMLDVITQMLMFWEHHAGEPLEAADQFTRLTFDTIGYCAFKYRFNSFHTEKVHPFIDIMVKLLAESQARSRRPGLMQSVMWSSEAEFRANVKELHRLCDEIVAARRRNPDPNAHDLLNNMILDSDPKTGEHLSDENIRYQMVTFLIAGHETTSGMLSFATYYMLKNPSTFAKAREEADAAIKKAGGSLLKVNPADLKYIDAICKEALRLQPTAPAWAVVPKSEKGETLPGGYYIAPGQNVVALLLMLHRDPKAWGEDAEAFRPQRWLDGRVIPPDAWKPFGNGQRGCIGRGFAMQEAVLAIALIVARFDLEMADPTYDLEIKETLTLKPENFKIIARPRFGRNQSILSELLASANGSNNYTYTTEAKGDVATSSGGHGEKIYVLYGSNSGSCEGLSKELVSEGDARGFNMRIGELDSVAGGGVLPTDAPVIIVTASYEGQPTDNARMFVAALAANKNTDSLKGVRYMVMGAGHHDWAQTFHKIPKFIDTRLAELGAERLVPLSTGNAAEDIVGDFEAFKARVWKHFGGGPASTDAAAMPADESAQPFLLLPRTANPAAATVGCGIETVGTVIEQDVLTRVSENSLQTNQITIQLPKGQQYRAGDYLAVFPKNPKPTVDRALEHFGLHTEDTVVFNRPTSFFPLKLPMRVGDMLSSFVELGQPVSKTVLPQLLPHCDEQATKRLEALEANYVQEVVGPRLSLLDLVLTTPGCKPPMDVFLANLPKMKIRQYSISSTPLEEPDKVTLTFTVHTAPSAVGDRVLGVASNYLAFLNRGEDLLCTVKGSAGFHLPADPEVPVVMFAAGSGIAPFLGFIAERAQMAAGGRKVGRTVLYYGTRTSVEMVRKDKFAQWVKDGVLDFRPVLSRSNAKEVAGVPGVALLPEAKYVQDRVWVDKDDMADLFAAGAQYYTCGSGQRLGHDLKQTLVKIIAEKKPEGDNETPEAIMERFARERYRTDVFL</sequence>
<dbReference type="AlphaFoldDB" id="A0A0J0XZ57"/>
<dbReference type="CDD" id="cd11068">
    <property type="entry name" value="CYP120A1"/>
    <property type="match status" value="1"/>
</dbReference>
<dbReference type="Pfam" id="PF00667">
    <property type="entry name" value="FAD_binding_1"/>
    <property type="match status" value="1"/>
</dbReference>
<dbReference type="SUPFAM" id="SSF52343">
    <property type="entry name" value="Ferredoxin reductase-like, C-terminal NADP-linked domain"/>
    <property type="match status" value="1"/>
</dbReference>
<dbReference type="SUPFAM" id="SSF48264">
    <property type="entry name" value="Cytochrome P450"/>
    <property type="match status" value="1"/>
</dbReference>
<dbReference type="InterPro" id="IPR017938">
    <property type="entry name" value="Riboflavin_synthase-like_b-brl"/>
</dbReference>
<dbReference type="GO" id="GO:0005829">
    <property type="term" value="C:cytosol"/>
    <property type="evidence" value="ECO:0007669"/>
    <property type="project" value="TreeGrafter"/>
</dbReference>
<keyword evidence="8" id="KW-0288">FMN</keyword>
<evidence type="ECO:0000256" key="14">
    <source>
        <dbReference type="ARBA" id="ARBA00023033"/>
    </source>
</evidence>
<dbReference type="GO" id="GO:0010181">
    <property type="term" value="F:FMN binding"/>
    <property type="evidence" value="ECO:0007669"/>
    <property type="project" value="InterPro"/>
</dbReference>
<dbReference type="InterPro" id="IPR017972">
    <property type="entry name" value="Cyt_P450_CS"/>
</dbReference>